<organism evidence="2 3">
    <name type="scientific">Aliidiomarina shirensis</name>
    <dbReference type="NCBI Taxonomy" id="1048642"/>
    <lineage>
        <taxon>Bacteria</taxon>
        <taxon>Pseudomonadati</taxon>
        <taxon>Pseudomonadota</taxon>
        <taxon>Gammaproteobacteria</taxon>
        <taxon>Alteromonadales</taxon>
        <taxon>Idiomarinaceae</taxon>
        <taxon>Aliidiomarina</taxon>
    </lineage>
</organism>
<protein>
    <submittedName>
        <fullName evidence="2">Uncharacterized protein</fullName>
    </submittedName>
</protein>
<dbReference type="Proteomes" id="UP000286934">
    <property type="component" value="Unassembled WGS sequence"/>
</dbReference>
<sequence length="63" mass="7108">MYGNKHRRRWGFAKLDISLIPEFCRCALLASVAEDTPQPPSQKQGLTKSAETSTLNTSIREEE</sequence>
<proteinExistence type="predicted"/>
<accession>A0A432WUF7</accession>
<name>A0A432WUF7_9GAMM</name>
<evidence type="ECO:0000313" key="2">
    <source>
        <dbReference type="EMBL" id="RUO37403.1"/>
    </source>
</evidence>
<feature type="region of interest" description="Disordered" evidence="1">
    <location>
        <begin position="34"/>
        <end position="63"/>
    </location>
</feature>
<evidence type="ECO:0000313" key="3">
    <source>
        <dbReference type="Proteomes" id="UP000286934"/>
    </source>
</evidence>
<comment type="caution">
    <text evidence="2">The sequence shown here is derived from an EMBL/GenBank/DDBJ whole genome shotgun (WGS) entry which is preliminary data.</text>
</comment>
<dbReference type="AlphaFoldDB" id="A0A432WUF7"/>
<keyword evidence="3" id="KW-1185">Reference proteome</keyword>
<dbReference type="EMBL" id="PIPP01000002">
    <property type="protein sequence ID" value="RUO37403.1"/>
    <property type="molecule type" value="Genomic_DNA"/>
</dbReference>
<evidence type="ECO:0000256" key="1">
    <source>
        <dbReference type="SAM" id="MobiDB-lite"/>
    </source>
</evidence>
<feature type="compositionally biased region" description="Polar residues" evidence="1">
    <location>
        <begin position="41"/>
        <end position="63"/>
    </location>
</feature>
<gene>
    <name evidence="2" type="ORF">CWE13_05440</name>
</gene>
<reference evidence="3" key="1">
    <citation type="journal article" date="2018" name="Front. Microbiol.">
        <title>Genome-Based Analysis Reveals the Taxonomy and Diversity of the Family Idiomarinaceae.</title>
        <authorList>
            <person name="Liu Y."/>
            <person name="Lai Q."/>
            <person name="Shao Z."/>
        </authorList>
    </citation>
    <scope>NUCLEOTIDE SEQUENCE [LARGE SCALE GENOMIC DNA]</scope>
    <source>
        <strain evidence="3">AIS</strain>
    </source>
</reference>